<reference evidence="1 2" key="1">
    <citation type="journal article" date="2018" name="Sci. Rep.">
        <title>Genomic signatures of local adaptation to the degree of environmental predictability in rotifers.</title>
        <authorList>
            <person name="Franch-Gras L."/>
            <person name="Hahn C."/>
            <person name="Garcia-Roger E.M."/>
            <person name="Carmona M.J."/>
            <person name="Serra M."/>
            <person name="Gomez A."/>
        </authorList>
    </citation>
    <scope>NUCLEOTIDE SEQUENCE [LARGE SCALE GENOMIC DNA]</scope>
    <source>
        <strain evidence="1">HYR1</strain>
    </source>
</reference>
<organism evidence="1 2">
    <name type="scientific">Brachionus plicatilis</name>
    <name type="common">Marine rotifer</name>
    <name type="synonym">Brachionus muelleri</name>
    <dbReference type="NCBI Taxonomy" id="10195"/>
    <lineage>
        <taxon>Eukaryota</taxon>
        <taxon>Metazoa</taxon>
        <taxon>Spiralia</taxon>
        <taxon>Gnathifera</taxon>
        <taxon>Rotifera</taxon>
        <taxon>Eurotatoria</taxon>
        <taxon>Monogononta</taxon>
        <taxon>Pseudotrocha</taxon>
        <taxon>Ploima</taxon>
        <taxon>Brachionidae</taxon>
        <taxon>Brachionus</taxon>
    </lineage>
</organism>
<protein>
    <submittedName>
        <fullName evidence="1">Uncharacterized protein</fullName>
    </submittedName>
</protein>
<dbReference type="EMBL" id="REGN01003980">
    <property type="protein sequence ID" value="RNA19777.1"/>
    <property type="molecule type" value="Genomic_DNA"/>
</dbReference>
<dbReference type="AlphaFoldDB" id="A0A3M7R8A2"/>
<gene>
    <name evidence="1" type="ORF">BpHYR1_012152</name>
</gene>
<evidence type="ECO:0000313" key="2">
    <source>
        <dbReference type="Proteomes" id="UP000276133"/>
    </source>
</evidence>
<accession>A0A3M7R8A2</accession>
<sequence length="60" mass="6771">MPGSNKDEKDNPNVIKALYNVDKSCHKFIKGVSQINSVLNKYASFMEISTPNYLYGQKSD</sequence>
<keyword evidence="2" id="KW-1185">Reference proteome</keyword>
<comment type="caution">
    <text evidence="1">The sequence shown here is derived from an EMBL/GenBank/DDBJ whole genome shotgun (WGS) entry which is preliminary data.</text>
</comment>
<evidence type="ECO:0000313" key="1">
    <source>
        <dbReference type="EMBL" id="RNA19777.1"/>
    </source>
</evidence>
<name>A0A3M7R8A2_BRAPC</name>
<dbReference type="Proteomes" id="UP000276133">
    <property type="component" value="Unassembled WGS sequence"/>
</dbReference>
<proteinExistence type="predicted"/>